<keyword evidence="2" id="KW-0732">Signal</keyword>
<dbReference type="PANTHER" id="PTHR44303">
    <property type="entry name" value="DNAJ HOMOLOG SUBFAMILY C MEMBER 16"/>
    <property type="match status" value="1"/>
</dbReference>
<gene>
    <name evidence="4" type="ORF">EB796_016444</name>
</gene>
<dbReference type="InterPro" id="IPR001623">
    <property type="entry name" value="DnaJ_domain"/>
</dbReference>
<evidence type="ECO:0000313" key="5">
    <source>
        <dbReference type="Proteomes" id="UP000593567"/>
    </source>
</evidence>
<keyword evidence="1" id="KW-1133">Transmembrane helix</keyword>
<feature type="chain" id="PRO_5029757401" evidence="2">
    <location>
        <begin position="23"/>
        <end position="773"/>
    </location>
</feature>
<organism evidence="4 5">
    <name type="scientific">Bugula neritina</name>
    <name type="common">Brown bryozoan</name>
    <name type="synonym">Sertularia neritina</name>
    <dbReference type="NCBI Taxonomy" id="10212"/>
    <lineage>
        <taxon>Eukaryota</taxon>
        <taxon>Metazoa</taxon>
        <taxon>Spiralia</taxon>
        <taxon>Lophotrochozoa</taxon>
        <taxon>Bryozoa</taxon>
        <taxon>Gymnolaemata</taxon>
        <taxon>Cheilostomatida</taxon>
        <taxon>Flustrina</taxon>
        <taxon>Buguloidea</taxon>
        <taxon>Bugulidae</taxon>
        <taxon>Bugula</taxon>
    </lineage>
</organism>
<reference evidence="4" key="1">
    <citation type="submission" date="2020-06" db="EMBL/GenBank/DDBJ databases">
        <title>Draft genome of Bugula neritina, a colonial animal packing powerful symbionts and potential medicines.</title>
        <authorList>
            <person name="Rayko M."/>
        </authorList>
    </citation>
    <scope>NUCLEOTIDE SEQUENCE [LARGE SCALE GENOMIC DNA]</scope>
    <source>
        <strain evidence="4">Kwan_BN1</strain>
    </source>
</reference>
<evidence type="ECO:0000256" key="1">
    <source>
        <dbReference type="SAM" id="Phobius"/>
    </source>
</evidence>
<dbReference type="InterPro" id="IPR052448">
    <property type="entry name" value="DnaJ_C16_autophagy_reg"/>
</dbReference>
<evidence type="ECO:0000259" key="3">
    <source>
        <dbReference type="PROSITE" id="PS50076"/>
    </source>
</evidence>
<evidence type="ECO:0000256" key="2">
    <source>
        <dbReference type="SAM" id="SignalP"/>
    </source>
</evidence>
<keyword evidence="1" id="KW-0812">Transmembrane</keyword>
<dbReference type="CDD" id="cd06257">
    <property type="entry name" value="DnaJ"/>
    <property type="match status" value="1"/>
</dbReference>
<dbReference type="EMBL" id="VXIV02002481">
    <property type="protein sequence ID" value="KAF6025234.1"/>
    <property type="molecule type" value="Genomic_DNA"/>
</dbReference>
<feature type="transmembrane region" description="Helical" evidence="1">
    <location>
        <begin position="516"/>
        <end position="538"/>
    </location>
</feature>
<feature type="domain" description="J" evidence="3">
    <location>
        <begin position="26"/>
        <end position="90"/>
    </location>
</feature>
<keyword evidence="5" id="KW-1185">Reference proteome</keyword>
<dbReference type="Pfam" id="PF00226">
    <property type="entry name" value="DnaJ"/>
    <property type="match status" value="1"/>
</dbReference>
<accession>A0A7J7JHZ8</accession>
<feature type="signal peptide" evidence="2">
    <location>
        <begin position="1"/>
        <end position="22"/>
    </location>
</feature>
<dbReference type="SUPFAM" id="SSF52833">
    <property type="entry name" value="Thioredoxin-like"/>
    <property type="match status" value="1"/>
</dbReference>
<dbReference type="Gene3D" id="1.10.287.110">
    <property type="entry name" value="DnaJ domain"/>
    <property type="match status" value="1"/>
</dbReference>
<dbReference type="InterPro" id="IPR036869">
    <property type="entry name" value="J_dom_sf"/>
</dbReference>
<sequence length="773" mass="89146">MEQRFLASLIVLTIYFFISCRASQFDPYETLGVRRHSSADEIRKTYKKLAREWHPDKNKAPDANEKFTEINRAYEILGDEKRKDQYDRFGKVEDSPNSPQGNAQFFRTPFGNFQFFSEGFGGPDSNTNRITERFLQSRVLPESFTKPYFFFATTDFCFNCLRVQPIWNQFTKDLDILELGYGVVDVDYNGNVVSRLRIPRIPCIGAVVNGRSIIFETEEYSAKTLRTFARKLIPDDLIITVTDNSIDEFLGGYKDNKVRVMFFGTQGLPTMRFLISLYQLQSIAKATYFDLNAVTSNTFIDRYDVETDQETLLIFHEDPSFPVYTSSRKEFQTSDFLSAIGSHKYLKLPRIASPAIFDELCPSNPGRTGNKYCVILTFASSKFDSVEVSAFRDFISEVDVPTTTKFVYAFTDTQHSMCTTLQRPAGDFKIVIISRKENMDVEYSWLDWCAGETCRKPLEGILGRLAVSQYRFTDRNMKRYDIRDELQPGLFYRILKRLRDWWDHFTYTYFDGDHSLTIITIMSTTLCIGIISFLVSVLNSQETKTASSASSSASASSTNMSSSKRGDGKFTIYDLRSHNYDRLIKDAEPGHRLLVLFVDAENKQNYIKRFADLMMPFKRTPYLLFAFLYIDKYINWYQRLLSLTVGHKEQLKDIQYQLCAGTVLAINGYRKYYNIYHPKTLNIRSKQSGDGAFVGLEDSSDSDLEGSDGEIQGINGYQQEIDGNMLLAQNRLLDGLSHWVERLFDGSLLKCQVDRWPMFPVDEVTRTEQKKDQ</sequence>
<dbReference type="SUPFAM" id="SSF46565">
    <property type="entry name" value="Chaperone J-domain"/>
    <property type="match status" value="1"/>
</dbReference>
<name>A0A7J7JHZ8_BUGNE</name>
<dbReference type="OrthoDB" id="10065037at2759"/>
<dbReference type="SMART" id="SM00271">
    <property type="entry name" value="DnaJ"/>
    <property type="match status" value="1"/>
</dbReference>
<evidence type="ECO:0000313" key="4">
    <source>
        <dbReference type="EMBL" id="KAF6025234.1"/>
    </source>
</evidence>
<dbReference type="InterPro" id="IPR018253">
    <property type="entry name" value="DnaJ_domain_CS"/>
</dbReference>
<protein>
    <submittedName>
        <fullName evidence="4">Dnajc16</fullName>
    </submittedName>
</protein>
<dbReference type="PROSITE" id="PS50076">
    <property type="entry name" value="DNAJ_2"/>
    <property type="match status" value="1"/>
</dbReference>
<dbReference type="InterPro" id="IPR036249">
    <property type="entry name" value="Thioredoxin-like_sf"/>
</dbReference>
<dbReference type="PRINTS" id="PR00625">
    <property type="entry name" value="JDOMAIN"/>
</dbReference>
<dbReference type="Proteomes" id="UP000593567">
    <property type="component" value="Unassembled WGS sequence"/>
</dbReference>
<dbReference type="PROSITE" id="PS51257">
    <property type="entry name" value="PROKAR_LIPOPROTEIN"/>
    <property type="match status" value="1"/>
</dbReference>
<dbReference type="PROSITE" id="PS00636">
    <property type="entry name" value="DNAJ_1"/>
    <property type="match status" value="1"/>
</dbReference>
<dbReference type="PANTHER" id="PTHR44303:SF2">
    <property type="entry name" value="DNAJ HOMOLOG SUBFAMILY C MEMBER 16"/>
    <property type="match status" value="1"/>
</dbReference>
<proteinExistence type="predicted"/>
<dbReference type="AlphaFoldDB" id="A0A7J7JHZ8"/>
<comment type="caution">
    <text evidence="4">The sequence shown here is derived from an EMBL/GenBank/DDBJ whole genome shotgun (WGS) entry which is preliminary data.</text>
</comment>
<keyword evidence="1" id="KW-0472">Membrane</keyword>